<dbReference type="OrthoDB" id="7863443at2"/>
<gene>
    <name evidence="1" type="ORF">IMCC12053_2389</name>
</gene>
<dbReference type="AlphaFoldDB" id="A0A0P0AD20"/>
<evidence type="ECO:0000313" key="2">
    <source>
        <dbReference type="Proteomes" id="UP000064920"/>
    </source>
</evidence>
<evidence type="ECO:0000313" key="1">
    <source>
        <dbReference type="EMBL" id="ALI56336.1"/>
    </source>
</evidence>
<reference evidence="1 2" key="1">
    <citation type="submission" date="2015-05" db="EMBL/GenBank/DDBJ databases">
        <authorList>
            <person name="Wang D.B."/>
            <person name="Wang M."/>
        </authorList>
    </citation>
    <scope>NUCLEOTIDE SEQUENCE [LARGE SCALE GENOMIC DNA]</scope>
    <source>
        <strain evidence="1 2">IMCC 12053</strain>
    </source>
</reference>
<dbReference type="RefSeq" id="WP_062219243.1">
    <property type="nucleotide sequence ID" value="NZ_CP012023.1"/>
</dbReference>
<protein>
    <submittedName>
        <fullName evidence="1">Uncharacterized protein</fullName>
    </submittedName>
</protein>
<dbReference type="EMBL" id="CP012023">
    <property type="protein sequence ID" value="ALI56336.1"/>
    <property type="molecule type" value="Genomic_DNA"/>
</dbReference>
<dbReference type="STRING" id="1397108.IMCC12053_2389"/>
<dbReference type="Proteomes" id="UP000064920">
    <property type="component" value="Chromosome"/>
</dbReference>
<sequence length="269" mass="30766">MSDVQPSDDWETGPLLQHIFQTMTMWGVIAAAVMAWGAVIASATQLWPWIGLDMRFGSDTVFDAGPYVQIGIAILLTALCTYLPSVARMLSLERSHRRFSVTMDDVVRAYQISHRSDRGRAFALSSEFDSVRERLLHMRDHPDLSRLEPEILELAAQMSHTTRNFADLYSDERLERARAFLKERQHELNAFQEKLTMALSVTQELRRWQDDVEASEREANRQMDVLEKDLREILPSLGYELDDPATLTDDDHKVVPLQGATSTSKERKT</sequence>
<name>A0A0P0AD20_9RHOB</name>
<keyword evidence="2" id="KW-1185">Reference proteome</keyword>
<organism evidence="1 2">
    <name type="scientific">Celeribacter marinus</name>
    <dbReference type="NCBI Taxonomy" id="1397108"/>
    <lineage>
        <taxon>Bacteria</taxon>
        <taxon>Pseudomonadati</taxon>
        <taxon>Pseudomonadota</taxon>
        <taxon>Alphaproteobacteria</taxon>
        <taxon>Rhodobacterales</taxon>
        <taxon>Roseobacteraceae</taxon>
        <taxon>Celeribacter</taxon>
    </lineage>
</organism>
<dbReference type="PATRIC" id="fig|1397108.4.peg.2445"/>
<dbReference type="KEGG" id="cmar:IMCC12053_2389"/>
<proteinExistence type="predicted"/>
<accession>A0A0P0AD20</accession>